<accession>A0A398BBK3</accession>
<dbReference type="AlphaFoldDB" id="A0A398BBK3"/>
<reference evidence="1 2" key="1">
    <citation type="submission" date="2018-08" db="EMBL/GenBank/DDBJ databases">
        <title>Bacillus jemisoniae sp. nov., Bacillus chryseoplanitiae sp. nov., Bacillus resnikiae sp. nov., and Bacillus frankliniae sp. nov., isolated from Viking spacecraft and associated surfaces.</title>
        <authorList>
            <person name="Seuylemezian A."/>
            <person name="Vaishampayan P."/>
        </authorList>
    </citation>
    <scope>NUCLEOTIDE SEQUENCE [LARGE SCALE GENOMIC DNA]</scope>
    <source>
        <strain evidence="1 2">JJ-247</strain>
    </source>
</reference>
<sequence length="401" mass="46586">MEQEIKYLSSLHLDLLKDLTFNYEENSTLVLDLVTVMAAIFREDVHTKKYSKPRVIQLIIPVFNPVIWTSSVRKVEELTRWVSGDTFKFSFIKTPFTFDGFMSRLELPSSNAVTLFSGGLDSFCGAFHNLANGIKSDYVGFINKGEERTKQEAVATFYKGIFDDTTEIILVEKPFQRKEYFVQSTRSLLYLALSIAKAFFNKSNDVYLYENGILSLNPELKNRYTTKTTHPRTIFLYHELLSGIGIALNIHHPFLFKTKGEIINSLNLTFKKAIKKTFTCGQSRTNPERNHHGQCGICIPCLLRKISLAAYDNEKFDVEYQYGYEIKPSDISEDVYRKDYISNLDYFKTYVGLIRAGNAHLEIKTREKYYKGIPDFREKNQEMFNKFSEEYERFLIKYAPD</sequence>
<dbReference type="InterPro" id="IPR014729">
    <property type="entry name" value="Rossmann-like_a/b/a_fold"/>
</dbReference>
<evidence type="ECO:0000313" key="1">
    <source>
        <dbReference type="EMBL" id="RID85056.1"/>
    </source>
</evidence>
<organism evidence="1 2">
    <name type="scientific">Mesobacillus zeae</name>
    <dbReference type="NCBI Taxonomy" id="1917180"/>
    <lineage>
        <taxon>Bacteria</taxon>
        <taxon>Bacillati</taxon>
        <taxon>Bacillota</taxon>
        <taxon>Bacilli</taxon>
        <taxon>Bacillales</taxon>
        <taxon>Bacillaceae</taxon>
        <taxon>Mesobacillus</taxon>
    </lineage>
</organism>
<dbReference type="Proteomes" id="UP000265816">
    <property type="component" value="Unassembled WGS sequence"/>
</dbReference>
<dbReference type="Gene3D" id="3.40.50.620">
    <property type="entry name" value="HUPs"/>
    <property type="match status" value="1"/>
</dbReference>
<proteinExistence type="predicted"/>
<gene>
    <name evidence="1" type="ORF">D1970_10850</name>
</gene>
<dbReference type="SUPFAM" id="SSF52402">
    <property type="entry name" value="Adenine nucleotide alpha hydrolases-like"/>
    <property type="match status" value="1"/>
</dbReference>
<name>A0A398BBK3_9BACI</name>
<keyword evidence="2" id="KW-1185">Reference proteome</keyword>
<evidence type="ECO:0008006" key="3">
    <source>
        <dbReference type="Google" id="ProtNLM"/>
    </source>
</evidence>
<dbReference type="RefSeq" id="WP_119112891.1">
    <property type="nucleotide sequence ID" value="NZ_CBCSEO010000033.1"/>
</dbReference>
<protein>
    <recommendedName>
        <fullName evidence="3">ATPase</fullName>
    </recommendedName>
</protein>
<comment type="caution">
    <text evidence="1">The sequence shown here is derived from an EMBL/GenBank/DDBJ whole genome shotgun (WGS) entry which is preliminary data.</text>
</comment>
<dbReference type="OrthoDB" id="9789567at2"/>
<dbReference type="EMBL" id="QWVT01000017">
    <property type="protein sequence ID" value="RID85056.1"/>
    <property type="molecule type" value="Genomic_DNA"/>
</dbReference>
<evidence type="ECO:0000313" key="2">
    <source>
        <dbReference type="Proteomes" id="UP000265816"/>
    </source>
</evidence>